<reference evidence="7 8" key="1">
    <citation type="journal article" date="2017" name="Chemistry">
        <title>Isolation, Biosynthesis and Chemical Modifications of Rubterolones A-F: Rare Tropolone Alkaloids from Actinomadura sp. 5-2.</title>
        <authorList>
            <person name="Guo H."/>
            <person name="Benndorf R."/>
            <person name="Leichnitz D."/>
            <person name="Klassen J.L."/>
            <person name="Vollmers J."/>
            <person name="Gorls H."/>
            <person name="Steinacker M."/>
            <person name="Weigel C."/>
            <person name="Dahse H.M."/>
            <person name="Kaster A.K."/>
            <person name="de Beer Z.W."/>
            <person name="Poulsen M."/>
            <person name="Beemelmanns C."/>
        </authorList>
    </citation>
    <scope>NUCLEOTIDE SEQUENCE [LARGE SCALE GENOMIC DNA]</scope>
    <source>
        <strain evidence="7 8">5-2</strain>
    </source>
</reference>
<dbReference type="PANTHER" id="PTHR40763:SF5">
    <property type="entry name" value="MEMBRANE PROTEIN"/>
    <property type="match status" value="1"/>
</dbReference>
<gene>
    <name evidence="7" type="ORF">BTM25_48630</name>
</gene>
<keyword evidence="3 5" id="KW-1133">Transmembrane helix</keyword>
<proteinExistence type="predicted"/>
<evidence type="ECO:0000256" key="4">
    <source>
        <dbReference type="ARBA" id="ARBA00023136"/>
    </source>
</evidence>
<dbReference type="Pfam" id="PF09685">
    <property type="entry name" value="MamF_MmsF"/>
    <property type="match status" value="1"/>
</dbReference>
<protein>
    <recommendedName>
        <fullName evidence="6">DUF1707 domain-containing protein</fullName>
    </recommendedName>
</protein>
<comment type="caution">
    <text evidence="7">The sequence shown here is derived from an EMBL/GenBank/DDBJ whole genome shotgun (WGS) entry which is preliminary data.</text>
</comment>
<accession>A0A2P4UC84</accession>
<name>A0A2P4UC84_9ACTN</name>
<evidence type="ECO:0000256" key="2">
    <source>
        <dbReference type="ARBA" id="ARBA00022692"/>
    </source>
</evidence>
<dbReference type="Proteomes" id="UP000242367">
    <property type="component" value="Unassembled WGS sequence"/>
</dbReference>
<evidence type="ECO:0000313" key="8">
    <source>
        <dbReference type="Proteomes" id="UP000242367"/>
    </source>
</evidence>
<feature type="transmembrane region" description="Helical" evidence="5">
    <location>
        <begin position="132"/>
        <end position="152"/>
    </location>
</feature>
<dbReference type="EMBL" id="MTBP01000004">
    <property type="protein sequence ID" value="POM22659.1"/>
    <property type="molecule type" value="Genomic_DNA"/>
</dbReference>
<comment type="subcellular location">
    <subcellularLocation>
        <location evidence="1">Membrane</location>
        <topology evidence="1">Multi-pass membrane protein</topology>
    </subcellularLocation>
</comment>
<dbReference type="InterPro" id="IPR012551">
    <property type="entry name" value="DUF1707_SHOCT-like"/>
</dbReference>
<evidence type="ECO:0000259" key="6">
    <source>
        <dbReference type="Pfam" id="PF08044"/>
    </source>
</evidence>
<feature type="transmembrane region" description="Helical" evidence="5">
    <location>
        <begin position="97"/>
        <end position="120"/>
    </location>
</feature>
<dbReference type="PANTHER" id="PTHR40763">
    <property type="entry name" value="MEMBRANE PROTEIN-RELATED"/>
    <property type="match status" value="1"/>
</dbReference>
<sequence length="187" mass="20045">MVVGVRGAHHEGMDGNQFGGVEDVGRLRVSDAERDAVVGRLQDAYAEGRLDHDEFDLRTHLAMTAKTRGELDTVLVDLASGREDGTRTGELSGEDRVLAALSHALGVPTLFVGPLVLMLTSGKRSAYVRRHAVEAVNFQLTLLLVTVVTFGIGGVLYALTWAVAAVAAVVALTGKGFRTPWILRLVR</sequence>
<keyword evidence="4 5" id="KW-0472">Membrane</keyword>
<dbReference type="InterPro" id="IPR019109">
    <property type="entry name" value="MamF_MmsF"/>
</dbReference>
<feature type="domain" description="DUF1707" evidence="6">
    <location>
        <begin position="27"/>
        <end position="78"/>
    </location>
</feature>
<organism evidence="7 8">
    <name type="scientific">Actinomadura rubteroloni</name>
    <dbReference type="NCBI Taxonomy" id="1926885"/>
    <lineage>
        <taxon>Bacteria</taxon>
        <taxon>Bacillati</taxon>
        <taxon>Actinomycetota</taxon>
        <taxon>Actinomycetes</taxon>
        <taxon>Streptosporangiales</taxon>
        <taxon>Thermomonosporaceae</taxon>
        <taxon>Actinomadura</taxon>
    </lineage>
</organism>
<keyword evidence="8" id="KW-1185">Reference proteome</keyword>
<dbReference type="AlphaFoldDB" id="A0A2P4UC84"/>
<evidence type="ECO:0000313" key="7">
    <source>
        <dbReference type="EMBL" id="POM22659.1"/>
    </source>
</evidence>
<evidence type="ECO:0000256" key="5">
    <source>
        <dbReference type="SAM" id="Phobius"/>
    </source>
</evidence>
<evidence type="ECO:0000256" key="1">
    <source>
        <dbReference type="ARBA" id="ARBA00004141"/>
    </source>
</evidence>
<evidence type="ECO:0000256" key="3">
    <source>
        <dbReference type="ARBA" id="ARBA00022989"/>
    </source>
</evidence>
<dbReference type="Pfam" id="PF08044">
    <property type="entry name" value="DUF1707"/>
    <property type="match status" value="1"/>
</dbReference>
<keyword evidence="2 5" id="KW-0812">Transmembrane</keyword>